<evidence type="ECO:0000313" key="4">
    <source>
        <dbReference type="EMBL" id="KAF7258132.1"/>
    </source>
</evidence>
<dbReference type="GO" id="GO:0005085">
    <property type="term" value="F:guanyl-nucleotide exchange factor activity"/>
    <property type="evidence" value="ECO:0007669"/>
    <property type="project" value="TreeGrafter"/>
</dbReference>
<dbReference type="PANTHER" id="PTHR45858:SF5">
    <property type="entry name" value="MOESIN_EZRIN_RADIXIN HOMOLOG 1"/>
    <property type="match status" value="1"/>
</dbReference>
<dbReference type="InterPro" id="IPR019748">
    <property type="entry name" value="FERM_central"/>
</dbReference>
<evidence type="ECO:0000259" key="3">
    <source>
        <dbReference type="PROSITE" id="PS50057"/>
    </source>
</evidence>
<proteinExistence type="predicted"/>
<dbReference type="Pfam" id="PF00169">
    <property type="entry name" value="PH"/>
    <property type="match status" value="1"/>
</dbReference>
<dbReference type="InterPro" id="IPR051835">
    <property type="entry name" value="RAC1-GEF"/>
</dbReference>
<dbReference type="InterPro" id="IPR001849">
    <property type="entry name" value="PH_domain"/>
</dbReference>
<dbReference type="SMART" id="SM00233">
    <property type="entry name" value="PH"/>
    <property type="match status" value="1"/>
</dbReference>
<feature type="region of interest" description="Disordered" evidence="1">
    <location>
        <begin position="578"/>
        <end position="601"/>
    </location>
</feature>
<feature type="region of interest" description="Disordered" evidence="1">
    <location>
        <begin position="266"/>
        <end position="286"/>
    </location>
</feature>
<dbReference type="SUPFAM" id="SSF48065">
    <property type="entry name" value="DBL homology domain (DH-domain)"/>
    <property type="match status" value="1"/>
</dbReference>
<dbReference type="InterPro" id="IPR035963">
    <property type="entry name" value="FERM_2"/>
</dbReference>
<dbReference type="AlphaFoldDB" id="A0A8S9YTR7"/>
<feature type="compositionally biased region" description="Polar residues" evidence="1">
    <location>
        <begin position="229"/>
        <end position="242"/>
    </location>
</feature>
<name>A0A8S9YTR7_9TREM</name>
<feature type="region of interest" description="Disordered" evidence="1">
    <location>
        <begin position="217"/>
        <end position="244"/>
    </location>
</feature>
<feature type="domain" description="PH" evidence="2">
    <location>
        <begin position="1008"/>
        <end position="1120"/>
    </location>
</feature>
<evidence type="ECO:0000256" key="1">
    <source>
        <dbReference type="SAM" id="MobiDB-lite"/>
    </source>
</evidence>
<keyword evidence="5" id="KW-1185">Reference proteome</keyword>
<reference evidence="4" key="1">
    <citation type="submission" date="2019-07" db="EMBL/GenBank/DDBJ databases">
        <title>Annotation for the trematode Paragonimus miyazaki's.</title>
        <authorList>
            <person name="Choi Y.-J."/>
        </authorList>
    </citation>
    <scope>NUCLEOTIDE SEQUENCE</scope>
    <source>
        <strain evidence="4">Japan</strain>
    </source>
</reference>
<dbReference type="Gene3D" id="1.20.900.10">
    <property type="entry name" value="Dbl homology (DH) domain"/>
    <property type="match status" value="1"/>
</dbReference>
<gene>
    <name evidence="4" type="ORF">EG68_04655</name>
</gene>
<evidence type="ECO:0000259" key="2">
    <source>
        <dbReference type="PROSITE" id="PS50003"/>
    </source>
</evidence>
<dbReference type="Pfam" id="PF09380">
    <property type="entry name" value="FERM_C"/>
    <property type="match status" value="1"/>
</dbReference>
<dbReference type="PANTHER" id="PTHR45858">
    <property type="entry name" value="FERM DOMAIN CONTAINING PROTEIN"/>
    <property type="match status" value="1"/>
</dbReference>
<protein>
    <submittedName>
        <fullName evidence="4">Uncharacterized protein</fullName>
    </submittedName>
</protein>
<dbReference type="SUPFAM" id="SSF50729">
    <property type="entry name" value="PH domain-like"/>
    <property type="match status" value="2"/>
</dbReference>
<organism evidence="4 5">
    <name type="scientific">Paragonimus skrjabini miyazakii</name>
    <dbReference type="NCBI Taxonomy" id="59628"/>
    <lineage>
        <taxon>Eukaryota</taxon>
        <taxon>Metazoa</taxon>
        <taxon>Spiralia</taxon>
        <taxon>Lophotrochozoa</taxon>
        <taxon>Platyhelminthes</taxon>
        <taxon>Trematoda</taxon>
        <taxon>Digenea</taxon>
        <taxon>Plagiorchiida</taxon>
        <taxon>Troglotremata</taxon>
        <taxon>Troglotrematidae</taxon>
        <taxon>Paragonimus</taxon>
    </lineage>
</organism>
<dbReference type="PROSITE" id="PS50003">
    <property type="entry name" value="PH_DOMAIN"/>
    <property type="match status" value="1"/>
</dbReference>
<feature type="domain" description="FERM" evidence="3">
    <location>
        <begin position="1"/>
        <end position="259"/>
    </location>
</feature>
<feature type="compositionally biased region" description="Basic residues" evidence="1">
    <location>
        <begin position="582"/>
        <end position="595"/>
    </location>
</feature>
<comment type="caution">
    <text evidence="4">The sequence shown here is derived from an EMBL/GenBank/DDBJ whole genome shotgun (WGS) entry which is preliminary data.</text>
</comment>
<evidence type="ECO:0000313" key="5">
    <source>
        <dbReference type="Proteomes" id="UP000822476"/>
    </source>
</evidence>
<dbReference type="SUPFAM" id="SSF47031">
    <property type="entry name" value="Second domain of FERM"/>
    <property type="match status" value="1"/>
</dbReference>
<dbReference type="OrthoDB" id="6235974at2759"/>
<dbReference type="Proteomes" id="UP000822476">
    <property type="component" value="Unassembled WGS sequence"/>
</dbReference>
<dbReference type="EMBL" id="JTDE01001922">
    <property type="protein sequence ID" value="KAF7258132.1"/>
    <property type="molecule type" value="Genomic_DNA"/>
</dbReference>
<dbReference type="InterPro" id="IPR018980">
    <property type="entry name" value="FERM_PH-like_C"/>
</dbReference>
<dbReference type="InterPro" id="IPR000299">
    <property type="entry name" value="FERM_domain"/>
</dbReference>
<dbReference type="Pfam" id="PF00373">
    <property type="entry name" value="FERM_M"/>
    <property type="match status" value="1"/>
</dbReference>
<sequence>MGLFDFQYFDLAYLDVEGNHVSLPHLNCRAPCSNQYLFALQIKRDFFRGLLHSNRNTSLLLAAFIVQSELGDYVETECKSYAYLRRHHLLRSAPDSYLMRVMELHQTLAGLTKADADFRLLDAARKVELYGVRLHPVKGYIKDTVEFTFLSQAGCKNFWKKCIEQHSFFRSSTQIWNDTADRQSSQLLLTSNRTGSFPSIKRLRRSVSFEGNVASHSSVCQTPKHDSSDTMISSGHTSQGSTPLRRLARLRHRALSLNSSTLKSSWALPDNPYPTRKGSVPSRPPGVTRLLSRSSTATADHFQLLRLSFTSLLPPSPNDTGPSTPTFSRKHNWDLSRLADPTKHTVPIVTESFPSPKPEDSTQSHYLSGDAHVVEPGRLLNTEFACSLVSSTLLESVKILEAEMNTDRPPHISAINGPTDDNSETYLLASDTHPFELDVNADTFGAELSSIGSKLSSEPSVHGEIPESLADAISLGAISMLTGVSCYGLDQKNDSIVSDSSQCPVASRSPDRVGYSVKSCISLKQLGRGYWGPSESSSEDSSVQRTFSRTRLVSRAKSESSVLKRRLSVLVKTTADNDQICKRRQSPKHHSKQKIRSQAETQSRNTLINRGLTNIAKFLPATSSARQCDTLLHWLENSLYPLLEPLMDRHNFFVYTLERSLDPISPTSSTRRKRKRFELGPNDLDHDDLLSALSDEQLNTKSNDFSSSTESIQYTSPNSTVYSAFQTDIHSTEIPNEVGRQSILHLGHCFIQHLDIIKLYSAWITSCPELIANLWLLGHCDLADGSYDFIVEAENKVSPVRNTTCVSRSNGVNIPDKKPVRSAAKDSLSEALLVRQVWHEVECSPLCTATLLTYLLRPGRHLRQYCIQLGGLLAQYPSDHPDLEATKDAFGQFVQAARVLYPVYQQAERLANVLQLARSIIPMDGFLNLPLKSHLNAVSLNKTENPFDTEVSGSAPVLSYLLQMPNFHCLGWLKKYSKRGFQPRMVFLFSDRILYASRIRGISGLCFKCQLHGYLLRKCQFGSGWQKLWTVFADFRLLFYKSPSDVQPRGSLSLPGYTVRLSCASKSPLGEATISCNRLSSVRSREECLELAHNSKRYLFRPESDEALMCWFHTLSTVLVRIQPAEAKVSNSFTDIQQLADATIPTCESTELVYACFSPCHRKLSGGCESNTH</sequence>
<dbReference type="InterPro" id="IPR035899">
    <property type="entry name" value="DBL_dom_sf"/>
</dbReference>
<dbReference type="InterPro" id="IPR011993">
    <property type="entry name" value="PH-like_dom_sf"/>
</dbReference>
<dbReference type="InterPro" id="IPR014352">
    <property type="entry name" value="FERM/acyl-CoA-bd_prot_sf"/>
</dbReference>
<dbReference type="CDD" id="cd14473">
    <property type="entry name" value="FERM_B-lobe"/>
    <property type="match status" value="1"/>
</dbReference>
<accession>A0A8S9YTR7</accession>
<dbReference type="Gene3D" id="1.20.80.10">
    <property type="match status" value="1"/>
</dbReference>
<dbReference type="PROSITE" id="PS50057">
    <property type="entry name" value="FERM_3"/>
    <property type="match status" value="1"/>
</dbReference>
<dbReference type="Gene3D" id="2.30.29.30">
    <property type="entry name" value="Pleckstrin-homology domain (PH domain)/Phosphotyrosine-binding domain (PTB)"/>
    <property type="match status" value="2"/>
</dbReference>